<gene>
    <name evidence="22" type="ORF">NIES21_10850</name>
</gene>
<comment type="catalytic activity">
    <reaction evidence="1">
        <text>ATP + protein L-histidine = ADP + protein N-phospho-L-histidine.</text>
        <dbReference type="EC" id="2.7.13.3"/>
    </reaction>
</comment>
<evidence type="ECO:0000256" key="12">
    <source>
        <dbReference type="ARBA" id="ARBA00022989"/>
    </source>
</evidence>
<dbReference type="PROSITE" id="PS50109">
    <property type="entry name" value="HIS_KIN"/>
    <property type="match status" value="1"/>
</dbReference>
<dbReference type="SMART" id="SM00388">
    <property type="entry name" value="HisKA"/>
    <property type="match status" value="1"/>
</dbReference>
<comment type="subcellular location">
    <subcellularLocation>
        <location evidence="2">Cell membrane</location>
        <topology evidence="2">Multi-pass membrane protein</topology>
    </subcellularLocation>
</comment>
<dbReference type="GO" id="GO:0005886">
    <property type="term" value="C:plasma membrane"/>
    <property type="evidence" value="ECO:0007669"/>
    <property type="project" value="UniProtKB-SubCell"/>
</dbReference>
<dbReference type="InterPro" id="IPR001789">
    <property type="entry name" value="Sig_transdc_resp-reg_receiver"/>
</dbReference>
<comment type="similarity">
    <text evidence="3">In the N-terminal section; belongs to the phytochrome family.</text>
</comment>
<dbReference type="SUPFAM" id="SSF55874">
    <property type="entry name" value="ATPase domain of HSP90 chaperone/DNA topoisomerase II/histidine kinase"/>
    <property type="match status" value="1"/>
</dbReference>
<dbReference type="PRINTS" id="PR00344">
    <property type="entry name" value="BCTRLSENSOR"/>
</dbReference>
<dbReference type="InterPro" id="IPR011006">
    <property type="entry name" value="CheY-like_superfamily"/>
</dbReference>
<feature type="domain" description="HAMP" evidence="21">
    <location>
        <begin position="368"/>
        <end position="420"/>
    </location>
</feature>
<sequence length="918" mass="104045">MKHFRILHSSKLSLRLILIVPFVLQTFAAVSLVGYLSFRNGQKAVNDLADQLTSKVNGLVEQHLNTYLATPHQVNQVNLAAIKLGMLNLQDYDLASRYFWKQMRVFNIGYISFANPKGEFIGVERLDNGQLLINEVSETSSIGKLYVYTTDNQGNRNQLTEIKDYDPRVEAWYADAVRIGRPVWSKIYQWEDKPEIFSISSSYPLYDDSNNVVGVISVDLLLTQISDFLKNLKFGKQGKVFLLERSGLIVASSTNEEPYNVIYGKAHRLSVFNSKSHLIKGIADYLQQNFGSFQKIQDTHQFTLQLHGERQFVKVTPWQDKLGLDWLVIVIVPETDFMAEINANSHTTILLCMSALIGTTILGIYTSRWITQPILDLTQASSAIASGNLDQKVEISGVKELSILSQSFNQMAGQLNDFFTALDKTNQELEKRVELRTKELKTAKEAADTANQAKSEFLANMSHELRTPLNGILGYAQILQRDIKASTEQQNAIKIIYHCGSHLLMLINDILDIAKIESKKLELYPNIFNFYDFLLGVYDMCRIKAEQKNISFIYKLSELIPTVIHADEKRLRQVLLNLLGNAIKFTDHGEVKLSIEVINYDVRNIDHQFNTIRFQIEDTGVGISSEQLHKIFLPFEQVGDSYHKAEGTGLGLTISCQIVELMGSKIQVESNYGQGSKFWFDIDFPRVKDYLSSAIPHLDKGSNHIIRYKGNQKTILIVDDVADNRAVIVNLLKPVGFCVIEALNGKEGISKAQEYKPDLIITDLGMPIMNGLQMTQDLRGRTEFAATVIIASSASVFNLNRQQSLAVGCNDFLPKPVQAEELFTQIKSYLKLDWIYEDINSNQHIPSDDNDHIIFPPATELVNLYQAAKAGYVMGIREEVDRIQKLDHKYLNFNNKILKLIEEFEDEAIVELLKSYFS</sequence>
<evidence type="ECO:0000256" key="7">
    <source>
        <dbReference type="ARBA" id="ARBA00022679"/>
    </source>
</evidence>
<dbReference type="Gene3D" id="3.40.50.2300">
    <property type="match status" value="1"/>
</dbReference>
<dbReference type="Pfam" id="PF02518">
    <property type="entry name" value="HATPase_c"/>
    <property type="match status" value="1"/>
</dbReference>
<dbReference type="PANTHER" id="PTHR43047:SF64">
    <property type="entry name" value="HISTIDINE KINASE CONTAINING CHEY-HOMOLOGOUS RECEIVER DOMAIN AND PAS DOMAIN-RELATED"/>
    <property type="match status" value="1"/>
</dbReference>
<dbReference type="GO" id="GO:0000155">
    <property type="term" value="F:phosphorelay sensor kinase activity"/>
    <property type="evidence" value="ECO:0007669"/>
    <property type="project" value="InterPro"/>
</dbReference>
<evidence type="ECO:0000256" key="8">
    <source>
        <dbReference type="ARBA" id="ARBA00022692"/>
    </source>
</evidence>
<dbReference type="Gene3D" id="6.10.340.10">
    <property type="match status" value="1"/>
</dbReference>
<dbReference type="Proteomes" id="UP000218287">
    <property type="component" value="Chromosome"/>
</dbReference>
<dbReference type="InterPro" id="IPR033479">
    <property type="entry name" value="dCache_1"/>
</dbReference>
<feature type="domain" description="Histidine kinase" evidence="19">
    <location>
        <begin position="460"/>
        <end position="686"/>
    </location>
</feature>
<reference evidence="22 23" key="1">
    <citation type="submission" date="2017-06" db="EMBL/GenBank/DDBJ databases">
        <title>Genome sequencing of cyanobaciteial culture collection at National Institute for Environmental Studies (NIES).</title>
        <authorList>
            <person name="Hirose Y."/>
            <person name="Shimura Y."/>
            <person name="Fujisawa T."/>
            <person name="Nakamura Y."/>
            <person name="Kawachi M."/>
        </authorList>
    </citation>
    <scope>NUCLEOTIDE SEQUENCE [LARGE SCALE GENOMIC DNA]</scope>
    <source>
        <strain evidence="22 23">NIES-21</strain>
    </source>
</reference>
<dbReference type="SUPFAM" id="SSF158472">
    <property type="entry name" value="HAMP domain-like"/>
    <property type="match status" value="1"/>
</dbReference>
<keyword evidence="23" id="KW-1185">Reference proteome</keyword>
<dbReference type="EMBL" id="AP018174">
    <property type="protein sequence ID" value="BAY15270.1"/>
    <property type="molecule type" value="Genomic_DNA"/>
</dbReference>
<evidence type="ECO:0000256" key="15">
    <source>
        <dbReference type="ARBA" id="ARBA00023306"/>
    </source>
</evidence>
<dbReference type="CDD" id="cd00082">
    <property type="entry name" value="HisKA"/>
    <property type="match status" value="1"/>
</dbReference>
<proteinExistence type="inferred from homology"/>
<dbReference type="InterPro" id="IPR029151">
    <property type="entry name" value="Sensor-like_sf"/>
</dbReference>
<evidence type="ECO:0000256" key="9">
    <source>
        <dbReference type="ARBA" id="ARBA00022741"/>
    </source>
</evidence>
<organism evidence="22 23">
    <name type="scientific">Anabaenopsis circularis NIES-21</name>
    <dbReference type="NCBI Taxonomy" id="1085406"/>
    <lineage>
        <taxon>Bacteria</taxon>
        <taxon>Bacillati</taxon>
        <taxon>Cyanobacteriota</taxon>
        <taxon>Cyanophyceae</taxon>
        <taxon>Nostocales</taxon>
        <taxon>Nodulariaceae</taxon>
        <taxon>Anabaenopsis</taxon>
    </lineage>
</organism>
<keyword evidence="13" id="KW-0902">Two-component regulatory system</keyword>
<dbReference type="PROSITE" id="PS50885">
    <property type="entry name" value="HAMP"/>
    <property type="match status" value="1"/>
</dbReference>
<feature type="transmembrane region" description="Helical" evidence="18">
    <location>
        <begin position="12"/>
        <end position="38"/>
    </location>
</feature>
<keyword evidence="7" id="KW-0808">Transferase</keyword>
<dbReference type="OrthoDB" id="9809348at2"/>
<dbReference type="SMART" id="SM00448">
    <property type="entry name" value="REC"/>
    <property type="match status" value="1"/>
</dbReference>
<evidence type="ECO:0000313" key="22">
    <source>
        <dbReference type="EMBL" id="BAY15270.1"/>
    </source>
</evidence>
<keyword evidence="5" id="KW-1003">Cell membrane</keyword>
<dbReference type="SUPFAM" id="SSF47384">
    <property type="entry name" value="Homodimeric domain of signal transducing histidine kinase"/>
    <property type="match status" value="1"/>
</dbReference>
<dbReference type="CDD" id="cd16922">
    <property type="entry name" value="HATPase_EvgS-ArcB-TorS-like"/>
    <property type="match status" value="1"/>
</dbReference>
<evidence type="ECO:0000256" key="5">
    <source>
        <dbReference type="ARBA" id="ARBA00022475"/>
    </source>
</evidence>
<dbReference type="FunFam" id="3.30.565.10:FF:000010">
    <property type="entry name" value="Sensor histidine kinase RcsC"/>
    <property type="match status" value="1"/>
</dbReference>
<feature type="modified residue" description="4-aspartylphosphate" evidence="17">
    <location>
        <position position="763"/>
    </location>
</feature>
<dbReference type="EC" id="2.7.13.3" evidence="4"/>
<dbReference type="Pfam" id="PF02743">
    <property type="entry name" value="dCache_1"/>
    <property type="match status" value="1"/>
</dbReference>
<keyword evidence="14 18" id="KW-0472">Membrane</keyword>
<dbReference type="PROSITE" id="PS50110">
    <property type="entry name" value="RESPONSE_REGULATORY"/>
    <property type="match status" value="1"/>
</dbReference>
<dbReference type="CDD" id="cd18774">
    <property type="entry name" value="PDC2_HK_sensor"/>
    <property type="match status" value="1"/>
</dbReference>
<dbReference type="InterPro" id="IPR003660">
    <property type="entry name" value="HAMP_dom"/>
</dbReference>
<dbReference type="CDD" id="cd17546">
    <property type="entry name" value="REC_hyHK_CKI1_RcsC-like"/>
    <property type="match status" value="1"/>
</dbReference>
<dbReference type="AlphaFoldDB" id="A0A1Z4GCL9"/>
<evidence type="ECO:0000313" key="23">
    <source>
        <dbReference type="Proteomes" id="UP000218287"/>
    </source>
</evidence>
<keyword evidence="8 18" id="KW-0812">Transmembrane</keyword>
<keyword evidence="6 17" id="KW-0597">Phosphoprotein</keyword>
<dbReference type="InterPro" id="IPR036097">
    <property type="entry name" value="HisK_dim/P_sf"/>
</dbReference>
<dbReference type="Gene3D" id="3.30.450.20">
    <property type="entry name" value="PAS domain"/>
    <property type="match status" value="1"/>
</dbReference>
<dbReference type="InterPro" id="IPR003661">
    <property type="entry name" value="HisK_dim/P_dom"/>
</dbReference>
<dbReference type="SMART" id="SM00387">
    <property type="entry name" value="HATPase_c"/>
    <property type="match status" value="1"/>
</dbReference>
<evidence type="ECO:0000256" key="10">
    <source>
        <dbReference type="ARBA" id="ARBA00022777"/>
    </source>
</evidence>
<evidence type="ECO:0000256" key="2">
    <source>
        <dbReference type="ARBA" id="ARBA00004651"/>
    </source>
</evidence>
<name>A0A1Z4GCL9_9CYAN</name>
<protein>
    <recommendedName>
        <fullName evidence="16">Circadian input-output histidine kinase CikA</fullName>
        <ecNumber evidence="4">2.7.13.3</ecNumber>
    </recommendedName>
</protein>
<evidence type="ECO:0000256" key="16">
    <source>
        <dbReference type="ARBA" id="ARBA00074306"/>
    </source>
</evidence>
<keyword evidence="10 22" id="KW-0418">Kinase</keyword>
<dbReference type="Pfam" id="PF00512">
    <property type="entry name" value="HisKA"/>
    <property type="match status" value="1"/>
</dbReference>
<keyword evidence="12 18" id="KW-1133">Transmembrane helix</keyword>
<dbReference type="InterPro" id="IPR003594">
    <property type="entry name" value="HATPase_dom"/>
</dbReference>
<evidence type="ECO:0000256" key="18">
    <source>
        <dbReference type="SAM" id="Phobius"/>
    </source>
</evidence>
<dbReference type="Pfam" id="PF00672">
    <property type="entry name" value="HAMP"/>
    <property type="match status" value="1"/>
</dbReference>
<dbReference type="SUPFAM" id="SSF52172">
    <property type="entry name" value="CheY-like"/>
    <property type="match status" value="1"/>
</dbReference>
<dbReference type="SUPFAM" id="SSF103190">
    <property type="entry name" value="Sensory domain-like"/>
    <property type="match status" value="1"/>
</dbReference>
<keyword evidence="11" id="KW-0067">ATP-binding</keyword>
<evidence type="ECO:0000259" key="20">
    <source>
        <dbReference type="PROSITE" id="PS50110"/>
    </source>
</evidence>
<accession>A0A1Z4GCL9</accession>
<evidence type="ECO:0000259" key="19">
    <source>
        <dbReference type="PROSITE" id="PS50109"/>
    </source>
</evidence>
<dbReference type="Gene3D" id="1.10.287.130">
    <property type="match status" value="1"/>
</dbReference>
<dbReference type="CDD" id="cd06225">
    <property type="entry name" value="HAMP"/>
    <property type="match status" value="1"/>
</dbReference>
<evidence type="ECO:0000256" key="1">
    <source>
        <dbReference type="ARBA" id="ARBA00000085"/>
    </source>
</evidence>
<evidence type="ECO:0000256" key="14">
    <source>
        <dbReference type="ARBA" id="ARBA00023136"/>
    </source>
</evidence>
<dbReference type="Pfam" id="PF00072">
    <property type="entry name" value="Response_reg"/>
    <property type="match status" value="1"/>
</dbReference>
<dbReference type="SMART" id="SM00304">
    <property type="entry name" value="HAMP"/>
    <property type="match status" value="1"/>
</dbReference>
<evidence type="ECO:0000256" key="6">
    <source>
        <dbReference type="ARBA" id="ARBA00022553"/>
    </source>
</evidence>
<evidence type="ECO:0000256" key="11">
    <source>
        <dbReference type="ARBA" id="ARBA00022840"/>
    </source>
</evidence>
<keyword evidence="15" id="KW-0131">Cell cycle</keyword>
<dbReference type="InterPro" id="IPR036890">
    <property type="entry name" value="HATPase_C_sf"/>
</dbReference>
<dbReference type="PANTHER" id="PTHR43047">
    <property type="entry name" value="TWO-COMPONENT HISTIDINE PROTEIN KINASE"/>
    <property type="match status" value="1"/>
</dbReference>
<dbReference type="GO" id="GO:0005524">
    <property type="term" value="F:ATP binding"/>
    <property type="evidence" value="ECO:0007669"/>
    <property type="project" value="UniProtKB-KW"/>
</dbReference>
<evidence type="ECO:0000256" key="13">
    <source>
        <dbReference type="ARBA" id="ARBA00023012"/>
    </source>
</evidence>
<evidence type="ECO:0000256" key="4">
    <source>
        <dbReference type="ARBA" id="ARBA00012438"/>
    </source>
</evidence>
<dbReference type="Gene3D" id="3.30.565.10">
    <property type="entry name" value="Histidine kinase-like ATPase, C-terminal domain"/>
    <property type="match status" value="1"/>
</dbReference>
<evidence type="ECO:0000259" key="21">
    <source>
        <dbReference type="PROSITE" id="PS50885"/>
    </source>
</evidence>
<evidence type="ECO:0000256" key="17">
    <source>
        <dbReference type="PROSITE-ProRule" id="PRU00169"/>
    </source>
</evidence>
<dbReference type="CDD" id="cd12913">
    <property type="entry name" value="PDC1_MCP_like"/>
    <property type="match status" value="1"/>
</dbReference>
<dbReference type="FunFam" id="1.10.287.130:FF:000038">
    <property type="entry name" value="Sensory transduction histidine kinase"/>
    <property type="match status" value="1"/>
</dbReference>
<feature type="domain" description="Response regulatory" evidence="20">
    <location>
        <begin position="714"/>
        <end position="830"/>
    </location>
</feature>
<keyword evidence="9" id="KW-0547">Nucleotide-binding</keyword>
<dbReference type="InterPro" id="IPR005467">
    <property type="entry name" value="His_kinase_dom"/>
</dbReference>
<evidence type="ECO:0000256" key="3">
    <source>
        <dbReference type="ARBA" id="ARBA00006402"/>
    </source>
</evidence>
<dbReference type="InterPro" id="IPR004358">
    <property type="entry name" value="Sig_transdc_His_kin-like_C"/>
</dbReference>